<keyword evidence="2" id="KW-1185">Reference proteome</keyword>
<accession>A0A8J3HQR5</accession>
<organism evidence="1 2">
    <name type="scientific">Ktedonospora formicarum</name>
    <dbReference type="NCBI Taxonomy" id="2778364"/>
    <lineage>
        <taxon>Bacteria</taxon>
        <taxon>Bacillati</taxon>
        <taxon>Chloroflexota</taxon>
        <taxon>Ktedonobacteria</taxon>
        <taxon>Ktedonobacterales</taxon>
        <taxon>Ktedonobacteraceae</taxon>
        <taxon>Ktedonospora</taxon>
    </lineage>
</organism>
<comment type="caution">
    <text evidence="1">The sequence shown here is derived from an EMBL/GenBank/DDBJ whole genome shotgun (WGS) entry which is preliminary data.</text>
</comment>
<name>A0A8J3HQR5_9CHLR</name>
<proteinExistence type="predicted"/>
<dbReference type="Proteomes" id="UP000612362">
    <property type="component" value="Unassembled WGS sequence"/>
</dbReference>
<dbReference type="AlphaFoldDB" id="A0A8J3HQR5"/>
<gene>
    <name evidence="1" type="ORF">KSX_00120</name>
</gene>
<sequence>MTVLGHKHQQDREILFPLRLDDAIMTTDMPWAQALRDTHHIADWARCLDDKESYWQEIARIISHLTKPLSGPPFMQTKTK</sequence>
<protein>
    <submittedName>
        <fullName evidence="1">Uncharacterized protein</fullName>
    </submittedName>
</protein>
<evidence type="ECO:0000313" key="1">
    <source>
        <dbReference type="EMBL" id="GHO41849.1"/>
    </source>
</evidence>
<reference evidence="1" key="1">
    <citation type="submission" date="2020-10" db="EMBL/GenBank/DDBJ databases">
        <title>Taxonomic study of unclassified bacteria belonging to the class Ktedonobacteria.</title>
        <authorList>
            <person name="Yabe S."/>
            <person name="Wang C.M."/>
            <person name="Zheng Y."/>
            <person name="Sakai Y."/>
            <person name="Cavaletti L."/>
            <person name="Monciardini P."/>
            <person name="Donadio S."/>
        </authorList>
    </citation>
    <scope>NUCLEOTIDE SEQUENCE</scope>
    <source>
        <strain evidence="1">SOSP1-1</strain>
    </source>
</reference>
<dbReference type="EMBL" id="BNJF01000001">
    <property type="protein sequence ID" value="GHO41849.1"/>
    <property type="molecule type" value="Genomic_DNA"/>
</dbReference>
<evidence type="ECO:0000313" key="2">
    <source>
        <dbReference type="Proteomes" id="UP000612362"/>
    </source>
</evidence>
<dbReference type="RefSeq" id="WP_220191474.1">
    <property type="nucleotide sequence ID" value="NZ_BNJF01000001.1"/>
</dbReference>